<dbReference type="InterPro" id="IPR058245">
    <property type="entry name" value="NreC/VraR/RcsB-like_REC"/>
</dbReference>
<dbReference type="CDD" id="cd17535">
    <property type="entry name" value="REC_NarL-like"/>
    <property type="match status" value="1"/>
</dbReference>
<dbReference type="PANTHER" id="PTHR43214:SF43">
    <property type="entry name" value="TWO-COMPONENT RESPONSE REGULATOR"/>
    <property type="match status" value="1"/>
</dbReference>
<dbReference type="InterPro" id="IPR000792">
    <property type="entry name" value="Tscrpt_reg_LuxR_C"/>
</dbReference>
<organism evidence="6 7">
    <name type="scientific">Candidatus Dehalogenimonas loeffleri</name>
    <dbReference type="NCBI Taxonomy" id="3127115"/>
    <lineage>
        <taxon>Bacteria</taxon>
        <taxon>Bacillati</taxon>
        <taxon>Chloroflexota</taxon>
        <taxon>Dehalococcoidia</taxon>
        <taxon>Dehalococcoidales</taxon>
        <taxon>Dehalococcoidaceae</taxon>
        <taxon>Dehalogenimonas</taxon>
    </lineage>
</organism>
<dbReference type="InterPro" id="IPR016032">
    <property type="entry name" value="Sig_transdc_resp-reg_C-effctor"/>
</dbReference>
<evidence type="ECO:0000259" key="4">
    <source>
        <dbReference type="PROSITE" id="PS50043"/>
    </source>
</evidence>
<protein>
    <submittedName>
        <fullName evidence="6">Response regulator transcription factor</fullName>
    </submittedName>
</protein>
<reference evidence="6 7" key="1">
    <citation type="submission" date="2024-03" db="EMBL/GenBank/DDBJ databases">
        <title>A Dehalogenimonas Isolated from Estuarine Sediments Dihaloeliminates Chlorinated Alkanes.</title>
        <authorList>
            <person name="Yang Y."/>
            <person name="Wang H."/>
        </authorList>
    </citation>
    <scope>NUCLEOTIDE SEQUENCE [LARGE SCALE GENOMIC DNA]</scope>
    <source>
        <strain evidence="6 7">W</strain>
    </source>
</reference>
<keyword evidence="7" id="KW-1185">Reference proteome</keyword>
<dbReference type="SMART" id="SM00421">
    <property type="entry name" value="HTH_LUXR"/>
    <property type="match status" value="1"/>
</dbReference>
<dbReference type="SUPFAM" id="SSF46894">
    <property type="entry name" value="C-terminal effector domain of the bipartite response regulators"/>
    <property type="match status" value="1"/>
</dbReference>
<dbReference type="PROSITE" id="PS50043">
    <property type="entry name" value="HTH_LUXR_2"/>
    <property type="match status" value="1"/>
</dbReference>
<feature type="domain" description="Response regulatory" evidence="5">
    <location>
        <begin position="21"/>
        <end position="136"/>
    </location>
</feature>
<dbReference type="CDD" id="cd06170">
    <property type="entry name" value="LuxR_C_like"/>
    <property type="match status" value="1"/>
</dbReference>
<feature type="domain" description="HTH luxR-type" evidence="4">
    <location>
        <begin position="159"/>
        <end position="224"/>
    </location>
</feature>
<evidence type="ECO:0000313" key="7">
    <source>
        <dbReference type="Proteomes" id="UP001375370"/>
    </source>
</evidence>
<dbReference type="Proteomes" id="UP001375370">
    <property type="component" value="Chromosome"/>
</dbReference>
<feature type="modified residue" description="4-aspartylphosphate" evidence="3">
    <location>
        <position position="72"/>
    </location>
</feature>
<dbReference type="InterPro" id="IPR039420">
    <property type="entry name" value="WalR-like"/>
</dbReference>
<accession>A0ABZ2J3P1</accession>
<dbReference type="SMART" id="SM00448">
    <property type="entry name" value="REC"/>
    <property type="match status" value="1"/>
</dbReference>
<dbReference type="PANTHER" id="PTHR43214">
    <property type="entry name" value="TWO-COMPONENT RESPONSE REGULATOR"/>
    <property type="match status" value="1"/>
</dbReference>
<dbReference type="InterPro" id="IPR001789">
    <property type="entry name" value="Sig_transdc_resp-reg_receiver"/>
</dbReference>
<dbReference type="EMBL" id="CP146612">
    <property type="protein sequence ID" value="WWX25525.1"/>
    <property type="molecule type" value="Genomic_DNA"/>
</dbReference>
<gene>
    <name evidence="6" type="ORF">V8247_00715</name>
</gene>
<dbReference type="SUPFAM" id="SSF52172">
    <property type="entry name" value="CheY-like"/>
    <property type="match status" value="1"/>
</dbReference>
<sequence length="226" mass="25304">MIVYDKPVPRHEFQLKQERVRVLIADDHQIAREGLKRIMAMDGAIEIVGEAINGVQAVMLTRSLLPDIVIMDVRMPELDGIGATKQIKENHSNIKIMMFSLFINEFLHDALEAGASGFILKDSDAESIIEAVHQTNSGGFPISPTIIQHIISDFPALLVNQNTTALTNRQLEILKLMSEGYCSKDIATQIFTSQSTTKREIRQILQVLEARDRAQAVSKAVQWELI</sequence>
<name>A0ABZ2J3P1_9CHLR</name>
<evidence type="ECO:0000256" key="3">
    <source>
        <dbReference type="PROSITE-ProRule" id="PRU00169"/>
    </source>
</evidence>
<evidence type="ECO:0000256" key="1">
    <source>
        <dbReference type="ARBA" id="ARBA00022553"/>
    </source>
</evidence>
<dbReference type="PRINTS" id="PR00038">
    <property type="entry name" value="HTHLUXR"/>
</dbReference>
<evidence type="ECO:0000256" key="2">
    <source>
        <dbReference type="ARBA" id="ARBA00023125"/>
    </source>
</evidence>
<dbReference type="Gene3D" id="3.40.50.2300">
    <property type="match status" value="1"/>
</dbReference>
<dbReference type="PROSITE" id="PS50110">
    <property type="entry name" value="RESPONSE_REGULATORY"/>
    <property type="match status" value="1"/>
</dbReference>
<dbReference type="Pfam" id="PF00072">
    <property type="entry name" value="Response_reg"/>
    <property type="match status" value="1"/>
</dbReference>
<keyword evidence="2" id="KW-0238">DNA-binding</keyword>
<proteinExistence type="predicted"/>
<evidence type="ECO:0000259" key="5">
    <source>
        <dbReference type="PROSITE" id="PS50110"/>
    </source>
</evidence>
<dbReference type="InterPro" id="IPR011006">
    <property type="entry name" value="CheY-like_superfamily"/>
</dbReference>
<keyword evidence="1 3" id="KW-0597">Phosphoprotein</keyword>
<dbReference type="Pfam" id="PF00196">
    <property type="entry name" value="GerE"/>
    <property type="match status" value="1"/>
</dbReference>
<evidence type="ECO:0000313" key="6">
    <source>
        <dbReference type="EMBL" id="WWX25525.1"/>
    </source>
</evidence>
<dbReference type="RefSeq" id="WP_338737763.1">
    <property type="nucleotide sequence ID" value="NZ_CP146612.1"/>
</dbReference>